<dbReference type="SUPFAM" id="SSF51735">
    <property type="entry name" value="NAD(P)-binding Rossmann-fold domains"/>
    <property type="match status" value="1"/>
</dbReference>
<dbReference type="PANTHER" id="PTHR42722:SF1">
    <property type="entry name" value="VALINE DEHYDROGENASE"/>
    <property type="match status" value="1"/>
</dbReference>
<dbReference type="InterPro" id="IPR036291">
    <property type="entry name" value="NAD(P)-bd_dom_sf"/>
</dbReference>
<dbReference type="AlphaFoldDB" id="A0A660LEQ1"/>
<dbReference type="SUPFAM" id="SSF53223">
    <property type="entry name" value="Aminoacid dehydrogenase-like, N-terminal domain"/>
    <property type="match status" value="1"/>
</dbReference>
<evidence type="ECO:0000256" key="6">
    <source>
        <dbReference type="RuleBase" id="RU004417"/>
    </source>
</evidence>
<comment type="similarity">
    <text evidence="1 6">Belongs to the Glu/Leu/Phe/Val dehydrogenases family.</text>
</comment>
<dbReference type="InterPro" id="IPR016211">
    <property type="entry name" value="Glu/Phe/Leu/Val/Trp_DH_bac/arc"/>
</dbReference>
<keyword evidence="5" id="KW-0547">Nucleotide-binding</keyword>
<dbReference type="PIRSF" id="PIRSF000188">
    <property type="entry name" value="Phe_leu_dh"/>
    <property type="match status" value="1"/>
</dbReference>
<feature type="binding site" evidence="5">
    <location>
        <begin position="168"/>
        <end position="173"/>
    </location>
    <ligand>
        <name>NAD(+)</name>
        <dbReference type="ChEBI" id="CHEBI:57540"/>
    </ligand>
</feature>
<organism evidence="8 9">
    <name type="scientific">Solirubrobacter pauli</name>
    <dbReference type="NCBI Taxonomy" id="166793"/>
    <lineage>
        <taxon>Bacteria</taxon>
        <taxon>Bacillati</taxon>
        <taxon>Actinomycetota</taxon>
        <taxon>Thermoleophilia</taxon>
        <taxon>Solirubrobacterales</taxon>
        <taxon>Solirubrobacteraceae</taxon>
        <taxon>Solirubrobacter</taxon>
    </lineage>
</organism>
<dbReference type="InterPro" id="IPR006097">
    <property type="entry name" value="Glu/Leu/Phe/Val/Trp_DH_dimer"/>
</dbReference>
<dbReference type="GO" id="GO:0016639">
    <property type="term" value="F:oxidoreductase activity, acting on the CH-NH2 group of donors, NAD or NADP as acceptor"/>
    <property type="evidence" value="ECO:0007669"/>
    <property type="project" value="InterPro"/>
</dbReference>
<dbReference type="CDD" id="cd01075">
    <property type="entry name" value="NAD_bind_Leu_Phe_Val_DH"/>
    <property type="match status" value="1"/>
</dbReference>
<evidence type="ECO:0000256" key="3">
    <source>
        <dbReference type="ARBA" id="ARBA00023027"/>
    </source>
</evidence>
<dbReference type="EMBL" id="RBIL01000001">
    <property type="protein sequence ID" value="RKQ93587.1"/>
    <property type="molecule type" value="Genomic_DNA"/>
</dbReference>
<dbReference type="InterPro" id="IPR046346">
    <property type="entry name" value="Aminoacid_DH-like_N_sf"/>
</dbReference>
<dbReference type="InterPro" id="IPR006096">
    <property type="entry name" value="Glu/Leu/Phe/Val/Trp_DH_C"/>
</dbReference>
<dbReference type="Pfam" id="PF00208">
    <property type="entry name" value="ELFV_dehydrog"/>
    <property type="match status" value="1"/>
</dbReference>
<name>A0A660LEQ1_9ACTN</name>
<evidence type="ECO:0000313" key="9">
    <source>
        <dbReference type="Proteomes" id="UP000278962"/>
    </source>
</evidence>
<protein>
    <submittedName>
        <fullName evidence="8">Leucine dehydrogenase</fullName>
    </submittedName>
</protein>
<dbReference type="GO" id="GO:0000166">
    <property type="term" value="F:nucleotide binding"/>
    <property type="evidence" value="ECO:0007669"/>
    <property type="project" value="UniProtKB-KW"/>
</dbReference>
<evidence type="ECO:0000256" key="1">
    <source>
        <dbReference type="ARBA" id="ARBA00006382"/>
    </source>
</evidence>
<gene>
    <name evidence="8" type="ORF">C8N24_3457</name>
</gene>
<evidence type="ECO:0000259" key="7">
    <source>
        <dbReference type="SMART" id="SM00839"/>
    </source>
</evidence>
<dbReference type="Proteomes" id="UP000278962">
    <property type="component" value="Unassembled WGS sequence"/>
</dbReference>
<dbReference type="PRINTS" id="PR00082">
    <property type="entry name" value="GLFDHDRGNASE"/>
</dbReference>
<keyword evidence="3 5" id="KW-0520">NAD</keyword>
<evidence type="ECO:0000256" key="5">
    <source>
        <dbReference type="PIRSR" id="PIRSR000188-2"/>
    </source>
</evidence>
<dbReference type="SMART" id="SM00839">
    <property type="entry name" value="ELFV_dehydrog"/>
    <property type="match status" value="1"/>
</dbReference>
<keyword evidence="2 6" id="KW-0560">Oxidoreductase</keyword>
<evidence type="ECO:0000313" key="8">
    <source>
        <dbReference type="EMBL" id="RKQ93587.1"/>
    </source>
</evidence>
<evidence type="ECO:0000256" key="4">
    <source>
        <dbReference type="PIRSR" id="PIRSR000188-1"/>
    </source>
</evidence>
<proteinExistence type="inferred from homology"/>
<accession>A0A660LEQ1</accession>
<reference evidence="8 9" key="1">
    <citation type="submission" date="2018-10" db="EMBL/GenBank/DDBJ databases">
        <title>Genomic Encyclopedia of Archaeal and Bacterial Type Strains, Phase II (KMG-II): from individual species to whole genera.</title>
        <authorList>
            <person name="Goeker M."/>
        </authorList>
    </citation>
    <scope>NUCLEOTIDE SEQUENCE [LARGE SCALE GENOMIC DNA]</scope>
    <source>
        <strain evidence="8 9">DSM 14954</strain>
    </source>
</reference>
<dbReference type="PANTHER" id="PTHR42722">
    <property type="entry name" value="LEUCINE DEHYDROGENASE"/>
    <property type="match status" value="1"/>
</dbReference>
<dbReference type="Pfam" id="PF02812">
    <property type="entry name" value="ELFV_dehydrog_N"/>
    <property type="match status" value="1"/>
</dbReference>
<feature type="active site" description="Proton donor/acceptor" evidence="4">
    <location>
        <position position="66"/>
    </location>
</feature>
<sequence>MLVRRGRRSGLFTMVAVHSTARGPALGGCRMWTYDDSRAAMRDVLRLSRAMTFKAAVAGLPLGGGKGVIMLRPDEAVLTPERREAVLQDFGDTVESLGGDYLTAEDVGTSEEAMDIIATRTKHVTGLASGSGDPSPWTALGCEVSLRTTCEYAFGTSDLSGRTVAVIGLGNVGARLAELLHAGGAELIVADVDQGKRELAERLGAQWTDPYSAMTAEVDVLAPCALGGVLNDDTLPALRCKAIAGAANNQLASDELDVALAERGILWAPDFVCNAGGLINIAVELEPDGYSTDRADTKVRAVGDTLRQIFDSAAASHTTPLRAALELGRERLSAS</sequence>
<feature type="domain" description="Glutamate/phenylalanine/leucine/valine/L-tryptophan dehydrogenase C-terminal" evidence="7">
    <location>
        <begin position="132"/>
        <end position="335"/>
    </location>
</feature>
<dbReference type="Gene3D" id="3.40.50.720">
    <property type="entry name" value="NAD(P)-binding Rossmann-like Domain"/>
    <property type="match status" value="1"/>
</dbReference>
<dbReference type="Gene3D" id="3.40.50.10860">
    <property type="entry name" value="Leucine Dehydrogenase, chain A, domain 1"/>
    <property type="match status" value="1"/>
</dbReference>
<dbReference type="GO" id="GO:0006520">
    <property type="term" value="P:amino acid metabolic process"/>
    <property type="evidence" value="ECO:0007669"/>
    <property type="project" value="InterPro"/>
</dbReference>
<evidence type="ECO:0000256" key="2">
    <source>
        <dbReference type="ARBA" id="ARBA00023002"/>
    </source>
</evidence>
<keyword evidence="9" id="KW-1185">Reference proteome</keyword>
<comment type="caution">
    <text evidence="8">The sequence shown here is derived from an EMBL/GenBank/DDBJ whole genome shotgun (WGS) entry which is preliminary data.</text>
</comment>
<dbReference type="InterPro" id="IPR006095">
    <property type="entry name" value="Glu/Leu/Phe/Val/Trp_DH"/>
</dbReference>